<comment type="caution">
    <text evidence="2">The sequence shown here is derived from an EMBL/GenBank/DDBJ whole genome shotgun (WGS) entry which is preliminary data.</text>
</comment>
<feature type="compositionally biased region" description="Basic and acidic residues" evidence="1">
    <location>
        <begin position="328"/>
        <end position="352"/>
    </location>
</feature>
<evidence type="ECO:0000256" key="1">
    <source>
        <dbReference type="SAM" id="MobiDB-lite"/>
    </source>
</evidence>
<feature type="compositionally biased region" description="Polar residues" evidence="1">
    <location>
        <begin position="563"/>
        <end position="581"/>
    </location>
</feature>
<sequence length="711" mass="80199">MSNPPEPDPSDPTARSTEVHPLAFTIQFHDRKVDENRQLKIHERLSAFALKHRRNPSLPDFKNAKSNSPTEKLPPNVPKPMHKSVSNSESLRKWEKEGEISVIKTSQSPIALRNLPNGMKDFSSSARQARRSSLNDIDSRKLSCQELPIKVEFKLVKKELERQDVNDSENKSDTVSEAGTYTVDKDENLPNKKIDKEDSSDELEVAKENSNFHHKWINDWVNKVAEQNLLHPVDPPPIISKGSGSENSSPARSKIPSPVNTLSRFKGRQLSEDKPFPRMNGNFHHRRSSSLSSKDYNEHRASDSSLETESFLRTTESVMAAMQNRMRLSLDGRNSDLRKSDRRDYTFKEKPHPPSTASDTDTNSESEGKIFKKPLGNPFTSARLNRAFSLRRAKAEPEGEQKKKDGEAKKRSTPSPNPVRKPPLTTPFSRTDCGRFSMRSTVSTPKFTTPQNTKKEAPKKPNSISNGRSNSSLSSREVEFQNWKRRKSFDPMKAAAEGRKKELAKKAAMNNNQAMTQSSNMGSAKSRSGNPVLRSASFHSAPQALVSDEEDQQEQTEESLSSWASNQPPRTSPTQSFPKSTFALRTTNFSSRSSVVSETHSSPSHRVRSEVLDNLVMTAINDLSYKLRFKSCNLLKKLLYVYEADEDRSFRLRDEIATLENRNASSTSSPIHQSASRDLSSILKNLKSMENVLRLLDDVLFDENLEVFVDN</sequence>
<feature type="region of interest" description="Disordered" evidence="1">
    <location>
        <begin position="325"/>
        <end position="581"/>
    </location>
</feature>
<accession>A0AAW2HX87</accession>
<feature type="compositionally biased region" description="Polar residues" evidence="1">
    <location>
        <begin position="242"/>
        <end position="251"/>
    </location>
</feature>
<name>A0AAW2HX87_9NEOP</name>
<gene>
    <name evidence="2" type="ORF">PYX00_006759</name>
</gene>
<feature type="compositionally biased region" description="Polar residues" evidence="1">
    <location>
        <begin position="438"/>
        <end position="452"/>
    </location>
</feature>
<feature type="compositionally biased region" description="Basic and acidic residues" evidence="1">
    <location>
        <begin position="393"/>
        <end position="410"/>
    </location>
</feature>
<feature type="region of interest" description="Disordered" evidence="1">
    <location>
        <begin position="232"/>
        <end position="309"/>
    </location>
</feature>
<dbReference type="EMBL" id="JARGDH010000003">
    <property type="protein sequence ID" value="KAL0274306.1"/>
    <property type="molecule type" value="Genomic_DNA"/>
</dbReference>
<organism evidence="2">
    <name type="scientific">Menopon gallinae</name>
    <name type="common">poultry shaft louse</name>
    <dbReference type="NCBI Taxonomy" id="328185"/>
    <lineage>
        <taxon>Eukaryota</taxon>
        <taxon>Metazoa</taxon>
        <taxon>Ecdysozoa</taxon>
        <taxon>Arthropoda</taxon>
        <taxon>Hexapoda</taxon>
        <taxon>Insecta</taxon>
        <taxon>Pterygota</taxon>
        <taxon>Neoptera</taxon>
        <taxon>Paraneoptera</taxon>
        <taxon>Psocodea</taxon>
        <taxon>Troctomorpha</taxon>
        <taxon>Phthiraptera</taxon>
        <taxon>Amblycera</taxon>
        <taxon>Menoponidae</taxon>
        <taxon>Menopon</taxon>
    </lineage>
</organism>
<reference evidence="2" key="1">
    <citation type="journal article" date="2024" name="Gigascience">
        <title>Chromosome-level genome of the poultry shaft louse Menopon gallinae provides insight into the host-switching and adaptive evolution of parasitic lice.</title>
        <authorList>
            <person name="Xu Y."/>
            <person name="Ma L."/>
            <person name="Liu S."/>
            <person name="Liang Y."/>
            <person name="Liu Q."/>
            <person name="He Z."/>
            <person name="Tian L."/>
            <person name="Duan Y."/>
            <person name="Cai W."/>
            <person name="Li H."/>
            <person name="Song F."/>
        </authorList>
    </citation>
    <scope>NUCLEOTIDE SEQUENCE</scope>
    <source>
        <strain evidence="2">Cailab_2023a</strain>
    </source>
</reference>
<feature type="compositionally biased region" description="Polar residues" evidence="1">
    <location>
        <begin position="516"/>
        <end position="529"/>
    </location>
</feature>
<feature type="compositionally biased region" description="Low complexity" evidence="1">
    <location>
        <begin position="462"/>
        <end position="475"/>
    </location>
</feature>
<feature type="compositionally biased region" description="Pro residues" evidence="1">
    <location>
        <begin position="415"/>
        <end position="425"/>
    </location>
</feature>
<feature type="region of interest" description="Disordered" evidence="1">
    <location>
        <begin position="159"/>
        <end position="201"/>
    </location>
</feature>
<feature type="region of interest" description="Disordered" evidence="1">
    <location>
        <begin position="111"/>
        <end position="136"/>
    </location>
</feature>
<proteinExistence type="predicted"/>
<feature type="compositionally biased region" description="Acidic residues" evidence="1">
    <location>
        <begin position="547"/>
        <end position="557"/>
    </location>
</feature>
<feature type="compositionally biased region" description="Polar residues" evidence="1">
    <location>
        <begin position="355"/>
        <end position="365"/>
    </location>
</feature>
<protein>
    <submittedName>
        <fullName evidence="2">Uncharacterized protein</fullName>
    </submittedName>
</protein>
<evidence type="ECO:0000313" key="2">
    <source>
        <dbReference type="EMBL" id="KAL0274306.1"/>
    </source>
</evidence>
<feature type="compositionally biased region" description="Basic and acidic residues" evidence="1">
    <location>
        <begin position="496"/>
        <end position="505"/>
    </location>
</feature>
<feature type="compositionally biased region" description="Low complexity" evidence="1">
    <location>
        <begin position="506"/>
        <end position="515"/>
    </location>
</feature>
<feature type="compositionally biased region" description="Basic and acidic residues" evidence="1">
    <location>
        <begin position="159"/>
        <end position="174"/>
    </location>
</feature>
<feature type="region of interest" description="Disordered" evidence="1">
    <location>
        <begin position="52"/>
        <end position="92"/>
    </location>
</feature>
<dbReference type="AlphaFoldDB" id="A0AAW2HX87"/>
<feature type="compositionally biased region" description="Basic and acidic residues" evidence="1">
    <location>
        <begin position="183"/>
        <end position="197"/>
    </location>
</feature>
<feature type="region of interest" description="Disordered" evidence="1">
    <location>
        <begin position="1"/>
        <end position="21"/>
    </location>
</feature>